<dbReference type="Pfam" id="PF01012">
    <property type="entry name" value="ETF"/>
    <property type="match status" value="1"/>
</dbReference>
<evidence type="ECO:0000313" key="4">
    <source>
        <dbReference type="EMBL" id="MDW8802258.1"/>
    </source>
</evidence>
<dbReference type="InterPro" id="IPR014731">
    <property type="entry name" value="ETF_asu_C"/>
</dbReference>
<dbReference type="PANTHER" id="PTHR43153:SF1">
    <property type="entry name" value="ELECTRON TRANSFER FLAVOPROTEIN SUBUNIT ALPHA, MITOCHONDRIAL"/>
    <property type="match status" value="1"/>
</dbReference>
<comment type="caution">
    <text evidence="4">The sequence shown here is derived from an EMBL/GenBank/DDBJ whole genome shotgun (WGS) entry which is preliminary data.</text>
</comment>
<proteinExistence type="inferred from homology"/>
<dbReference type="Gene3D" id="3.40.50.620">
    <property type="entry name" value="HUPs"/>
    <property type="match status" value="1"/>
</dbReference>
<protein>
    <submittedName>
        <fullName evidence="4">Electron transfer flavoprotein subunit alpha/FixB family protein</fullName>
    </submittedName>
</protein>
<evidence type="ECO:0000256" key="2">
    <source>
        <dbReference type="ARBA" id="ARBA00022630"/>
    </source>
</evidence>
<dbReference type="CDD" id="cd01715">
    <property type="entry name" value="ETF_alpha"/>
    <property type="match status" value="1"/>
</dbReference>
<dbReference type="Proteomes" id="UP001281656">
    <property type="component" value="Unassembled WGS sequence"/>
</dbReference>
<dbReference type="InterPro" id="IPR014729">
    <property type="entry name" value="Rossmann-like_a/b/a_fold"/>
</dbReference>
<dbReference type="InterPro" id="IPR001308">
    <property type="entry name" value="ETF_a/FixB"/>
</dbReference>
<evidence type="ECO:0000259" key="3">
    <source>
        <dbReference type="SMART" id="SM00893"/>
    </source>
</evidence>
<keyword evidence="2" id="KW-0285">Flavoprotein</keyword>
<dbReference type="SUPFAM" id="SSF52402">
    <property type="entry name" value="Adenine nucleotide alpha hydrolases-like"/>
    <property type="match status" value="1"/>
</dbReference>
<evidence type="ECO:0000313" key="5">
    <source>
        <dbReference type="Proteomes" id="UP001281656"/>
    </source>
</evidence>
<keyword evidence="5" id="KW-1185">Reference proteome</keyword>
<accession>A0ABU4JVS0</accession>
<dbReference type="InterPro" id="IPR029035">
    <property type="entry name" value="DHS-like_NAD/FAD-binding_dom"/>
</dbReference>
<comment type="similarity">
    <text evidence="1">Belongs to the ETF alpha-subunit/FixB family.</text>
</comment>
<dbReference type="PANTHER" id="PTHR43153">
    <property type="entry name" value="ELECTRON TRANSFER FLAVOPROTEIN ALPHA"/>
    <property type="match status" value="1"/>
</dbReference>
<reference evidence="4 5" key="1">
    <citation type="submission" date="2023-04" db="EMBL/GenBank/DDBJ databases">
        <title>Clostridium tannerae sp. nov., isolated from the fecal material of an alpaca.</title>
        <authorList>
            <person name="Miller S."/>
            <person name="Hendry M."/>
            <person name="King J."/>
            <person name="Sankaranarayanan K."/>
            <person name="Lawson P.A."/>
        </authorList>
    </citation>
    <scope>NUCLEOTIDE SEQUENCE [LARGE SCALE GENOMIC DNA]</scope>
    <source>
        <strain evidence="4 5">A1-XYC3</strain>
    </source>
</reference>
<dbReference type="SUPFAM" id="SSF52467">
    <property type="entry name" value="DHS-like NAD/FAD-binding domain"/>
    <property type="match status" value="1"/>
</dbReference>
<feature type="domain" description="Electron transfer flavoprotein alpha/beta-subunit N-terminal" evidence="3">
    <location>
        <begin position="8"/>
        <end position="196"/>
    </location>
</feature>
<dbReference type="PIRSF" id="PIRSF000089">
    <property type="entry name" value="Electra_flavoP_a"/>
    <property type="match status" value="1"/>
</dbReference>
<gene>
    <name evidence="4" type="ORF">P8V03_13975</name>
</gene>
<dbReference type="Pfam" id="PF00766">
    <property type="entry name" value="ETF_alpha"/>
    <property type="match status" value="1"/>
</dbReference>
<sequence>MINEYKGIWVFAEQREGKLQEVTLELLGKSRIMADKIKDKVTALLLGENVSHLSDELISYGADSVVIVEDSSLKAYQTNAYTSAIRQIVNKHKPSILLFGATTIGRDLAPRLSTRLETGLSADCIDLEIDKDGILIQTKPSFGGNIMVEIICPNRRPQMATVRPKVLGTPEKDLKRKGSKVFETVSINPTDILTTLIKSVKETTSAEKIEDASIVVAGGRGMQNKENFDKLYPLADVLGAMVGGTRPAVNEGWIGEDKQIGQSGKTISPKLMICCGIGGAVQYLVGMQTAETVIAINKDPNAAIFNYADYGIVGDCSEIIPILTEKLRSLLRK</sequence>
<evidence type="ECO:0000256" key="1">
    <source>
        <dbReference type="ARBA" id="ARBA00005817"/>
    </source>
</evidence>
<dbReference type="InterPro" id="IPR033947">
    <property type="entry name" value="ETF_alpha_N"/>
</dbReference>
<organism evidence="4 5">
    <name type="scientific">Clostridium tanneri</name>
    <dbReference type="NCBI Taxonomy" id="3037988"/>
    <lineage>
        <taxon>Bacteria</taxon>
        <taxon>Bacillati</taxon>
        <taxon>Bacillota</taxon>
        <taxon>Clostridia</taxon>
        <taxon>Eubacteriales</taxon>
        <taxon>Clostridiaceae</taxon>
        <taxon>Clostridium</taxon>
    </lineage>
</organism>
<dbReference type="SMART" id="SM00893">
    <property type="entry name" value="ETF"/>
    <property type="match status" value="1"/>
</dbReference>
<dbReference type="RefSeq" id="WP_318798622.1">
    <property type="nucleotide sequence ID" value="NZ_JARUJP010000017.1"/>
</dbReference>
<dbReference type="InterPro" id="IPR014730">
    <property type="entry name" value="ETF_a/b_N"/>
</dbReference>
<dbReference type="Gene3D" id="3.40.50.1220">
    <property type="entry name" value="TPP-binding domain"/>
    <property type="match status" value="1"/>
</dbReference>
<name>A0ABU4JVS0_9CLOT</name>
<dbReference type="EMBL" id="JARUJP010000017">
    <property type="protein sequence ID" value="MDW8802258.1"/>
    <property type="molecule type" value="Genomic_DNA"/>
</dbReference>